<name>A0ABS3BLT7_9BACT</name>
<reference evidence="1 2" key="1">
    <citation type="submission" date="2021-03" db="EMBL/GenBank/DDBJ databases">
        <title>novel species isolated from a fishpond in China.</title>
        <authorList>
            <person name="Lu H."/>
            <person name="Cai Z."/>
        </authorList>
    </citation>
    <scope>NUCLEOTIDE SEQUENCE [LARGE SCALE GENOMIC DNA]</scope>
    <source>
        <strain evidence="1 2">JCM 31546</strain>
    </source>
</reference>
<proteinExistence type="predicted"/>
<dbReference type="RefSeq" id="WP_206568633.1">
    <property type="nucleotide sequence ID" value="NZ_JAFKCW010000001.1"/>
</dbReference>
<accession>A0ABS3BLT7</accession>
<protein>
    <submittedName>
        <fullName evidence="1">WG repeat-containing protein</fullName>
    </submittedName>
</protein>
<keyword evidence="2" id="KW-1185">Reference proteome</keyword>
<gene>
    <name evidence="1" type="ORF">J0A67_04580</name>
</gene>
<organism evidence="1 2">
    <name type="scientific">Algoriphagus aestuariicola</name>
    <dbReference type="NCBI Taxonomy" id="1852016"/>
    <lineage>
        <taxon>Bacteria</taxon>
        <taxon>Pseudomonadati</taxon>
        <taxon>Bacteroidota</taxon>
        <taxon>Cytophagia</taxon>
        <taxon>Cytophagales</taxon>
        <taxon>Cyclobacteriaceae</taxon>
        <taxon>Algoriphagus</taxon>
    </lineage>
</organism>
<dbReference type="Proteomes" id="UP000664698">
    <property type="component" value="Unassembled WGS sequence"/>
</dbReference>
<comment type="caution">
    <text evidence="1">The sequence shown here is derived from an EMBL/GenBank/DDBJ whole genome shotgun (WGS) entry which is preliminary data.</text>
</comment>
<evidence type="ECO:0000313" key="2">
    <source>
        <dbReference type="Proteomes" id="UP000664698"/>
    </source>
</evidence>
<dbReference type="Pfam" id="PF14903">
    <property type="entry name" value="WG_beta_rep"/>
    <property type="match status" value="1"/>
</dbReference>
<sequence length="50" mass="5582">MSNSIFLTDKTGSEVIPIIYEDLDGFSDGMAAVRIDWIYGFIRQVGDIVI</sequence>
<evidence type="ECO:0000313" key="1">
    <source>
        <dbReference type="EMBL" id="MBN7800123.1"/>
    </source>
</evidence>
<dbReference type="EMBL" id="JAFKCW010000001">
    <property type="protein sequence ID" value="MBN7800123.1"/>
    <property type="molecule type" value="Genomic_DNA"/>
</dbReference>
<dbReference type="InterPro" id="IPR032774">
    <property type="entry name" value="WG_beta_rep"/>
</dbReference>